<sequence length="866" mass="91791">MAAEVALQGGLKLGGSQSESEVLLEETAEALHANMDFDGVYDLRPLLAAVARGRVLQPLHLNGAGSGDSPAPQFPRLCFLGRGIRGAAPQLLRAIRHCIQGKDGRILDQASPRLAEVRAKRQANLQALRSGMEEWARKLHQQGVSERAQVVMRRGRSCVPVKVGRQGELPRGSVTLATSGSGSTVYMEPQPLVALNNSEALLAGQEAEEEQAVMVHLSRLVSGSSRNLKQLLKAIGALDAVNARAKHAEWMGACRPRFVTEGAALQCGCLSIPAARHPLLLEPCLPRLPEPPAAEVVDFDSTFDSPVGTVFPLEDSYSGWSSGGSSERDEEPSRQTATRRTSRPCPVDLRVPAAVTVATVTGPNTGGKTASLKTLGLMVLMAKAGLFLPLQAEPRLLWFDQVLADLGDGQSLQQSLSTFSGHIRRVRNILTAVTPRSLVLLDEVGSGTDPAEGVALAASVLHTLAGHARLTFATTHHAELKQMPAEDARYINASVEFDIATLRPTYRLLWGVAGFSNALAVAEGLGFDRSVVAEARQVAQHATVLGDSSKRAAALRESLAFELQEAESQAQAAAAARAKAEAQLQALEQEAARLAAEQDRLIKEGQSRVEESVSAVQAQVKQLLRSLEAGSLDKASAEQQLATIAGSAPNTMAATATLIGLRSDSGEYDGDGVDASLLGRTAGDTDWVPQTGETVQVLKMGGARGQVVQAGRAGGKLTVKVGSLTIQLRTSEVRPLSRQAKAAMSASLGAETKAMQLKFNSTDQSRKAARKGMELAASKSPVLIIQTAYNTADVRGMRGSEATAEVDFVLASVPGNSAVFVIHGVATGRLREEVRAFLKRHPSVERFEDEQDSAGGCTVVFLKQAT</sequence>
<dbReference type="GO" id="GO:0016887">
    <property type="term" value="F:ATP hydrolysis activity"/>
    <property type="evidence" value="ECO:0007669"/>
    <property type="project" value="InterPro"/>
</dbReference>
<dbReference type="Gene3D" id="3.40.50.300">
    <property type="entry name" value="P-loop containing nucleotide triphosphate hydrolases"/>
    <property type="match status" value="1"/>
</dbReference>
<evidence type="ECO:0000256" key="5">
    <source>
        <dbReference type="ARBA" id="ARBA00022884"/>
    </source>
</evidence>
<dbReference type="InterPro" id="IPR005747">
    <property type="entry name" value="MutS2"/>
</dbReference>
<dbReference type="SUPFAM" id="SSF52540">
    <property type="entry name" value="P-loop containing nucleoside triphosphate hydrolases"/>
    <property type="match status" value="1"/>
</dbReference>
<keyword evidence="6" id="KW-0238">DNA-binding</keyword>
<dbReference type="PROSITE" id="PS50828">
    <property type="entry name" value="SMR"/>
    <property type="match status" value="1"/>
</dbReference>
<feature type="domain" description="Smr" evidence="9">
    <location>
        <begin position="792"/>
        <end position="863"/>
    </location>
</feature>
<dbReference type="SMART" id="SM00534">
    <property type="entry name" value="MUTSac"/>
    <property type="match status" value="1"/>
</dbReference>
<evidence type="ECO:0000256" key="4">
    <source>
        <dbReference type="ARBA" id="ARBA00022840"/>
    </source>
</evidence>
<reference evidence="10 11" key="1">
    <citation type="journal article" date="2024" name="Nat. Commun.">
        <title>Phylogenomics reveals the evolutionary origins of lichenization in chlorophyte algae.</title>
        <authorList>
            <person name="Puginier C."/>
            <person name="Libourel C."/>
            <person name="Otte J."/>
            <person name="Skaloud P."/>
            <person name="Haon M."/>
            <person name="Grisel S."/>
            <person name="Petersen M."/>
            <person name="Berrin J.G."/>
            <person name="Delaux P.M."/>
            <person name="Dal Grande F."/>
            <person name="Keller J."/>
        </authorList>
    </citation>
    <scope>NUCLEOTIDE SEQUENCE [LARGE SCALE GENOMIC DNA]</scope>
    <source>
        <strain evidence="10 11">SAG 2043</strain>
    </source>
</reference>
<keyword evidence="4" id="KW-0067">ATP-binding</keyword>
<dbReference type="AlphaFoldDB" id="A0AAW1QR64"/>
<evidence type="ECO:0000256" key="7">
    <source>
        <dbReference type="SAM" id="Coils"/>
    </source>
</evidence>
<comment type="caution">
    <text evidence="10">The sequence shown here is derived from an EMBL/GenBank/DDBJ whole genome shotgun (WGS) entry which is preliminary data.</text>
</comment>
<dbReference type="PANTHER" id="PTHR48466">
    <property type="entry name" value="OS10G0509000 PROTEIN-RELATED"/>
    <property type="match status" value="1"/>
</dbReference>
<dbReference type="GO" id="GO:0030983">
    <property type="term" value="F:mismatched DNA binding"/>
    <property type="evidence" value="ECO:0007669"/>
    <property type="project" value="InterPro"/>
</dbReference>
<keyword evidence="5" id="KW-0694">RNA-binding</keyword>
<keyword evidence="7" id="KW-0175">Coiled coil</keyword>
<evidence type="ECO:0000256" key="2">
    <source>
        <dbReference type="ARBA" id="ARBA00022741"/>
    </source>
</evidence>
<dbReference type="GO" id="GO:0019843">
    <property type="term" value="F:rRNA binding"/>
    <property type="evidence" value="ECO:0007669"/>
    <property type="project" value="UniProtKB-KW"/>
</dbReference>
<evidence type="ECO:0000313" key="10">
    <source>
        <dbReference type="EMBL" id="KAK9823927.1"/>
    </source>
</evidence>
<dbReference type="InterPro" id="IPR036063">
    <property type="entry name" value="Smr_dom_sf"/>
</dbReference>
<dbReference type="InterPro" id="IPR027417">
    <property type="entry name" value="P-loop_NTPase"/>
</dbReference>
<protein>
    <recommendedName>
        <fullName evidence="9">Smr domain-containing protein</fullName>
    </recommendedName>
</protein>
<dbReference type="NCBIfam" id="TIGR01069">
    <property type="entry name" value="mutS2"/>
    <property type="match status" value="1"/>
</dbReference>
<keyword evidence="11" id="KW-1185">Reference proteome</keyword>
<feature type="coiled-coil region" evidence="7">
    <location>
        <begin position="556"/>
        <end position="604"/>
    </location>
</feature>
<dbReference type="InterPro" id="IPR002625">
    <property type="entry name" value="Smr_dom"/>
</dbReference>
<dbReference type="GO" id="GO:0005524">
    <property type="term" value="F:ATP binding"/>
    <property type="evidence" value="ECO:0007669"/>
    <property type="project" value="UniProtKB-KW"/>
</dbReference>
<proteinExistence type="predicted"/>
<dbReference type="FunFam" id="3.40.50.300:FF:000830">
    <property type="entry name" value="Endonuclease MutS2"/>
    <property type="match status" value="1"/>
</dbReference>
<dbReference type="InterPro" id="IPR036187">
    <property type="entry name" value="DNA_mismatch_repair_MutS_sf"/>
</dbReference>
<accession>A0AAW1QR64</accession>
<dbReference type="Pfam" id="PF00488">
    <property type="entry name" value="MutS_V"/>
    <property type="match status" value="1"/>
</dbReference>
<dbReference type="Gene3D" id="3.30.1370.110">
    <property type="match status" value="1"/>
</dbReference>
<dbReference type="GO" id="GO:0140664">
    <property type="term" value="F:ATP-dependent DNA damage sensor activity"/>
    <property type="evidence" value="ECO:0007669"/>
    <property type="project" value="InterPro"/>
</dbReference>
<keyword evidence="2" id="KW-0547">Nucleotide-binding</keyword>
<evidence type="ECO:0000256" key="8">
    <source>
        <dbReference type="SAM" id="MobiDB-lite"/>
    </source>
</evidence>
<dbReference type="PROSITE" id="PS00486">
    <property type="entry name" value="DNA_MISMATCH_REPAIR_2"/>
    <property type="match status" value="1"/>
</dbReference>
<dbReference type="Pfam" id="PF01713">
    <property type="entry name" value="Smr"/>
    <property type="match status" value="1"/>
</dbReference>
<evidence type="ECO:0000313" key="11">
    <source>
        <dbReference type="Proteomes" id="UP001489004"/>
    </source>
</evidence>
<name>A0AAW1QR64_9CHLO</name>
<feature type="region of interest" description="Disordered" evidence="8">
    <location>
        <begin position="317"/>
        <end position="344"/>
    </location>
</feature>
<dbReference type="GO" id="GO:0004519">
    <property type="term" value="F:endonuclease activity"/>
    <property type="evidence" value="ECO:0007669"/>
    <property type="project" value="UniProtKB-KW"/>
</dbReference>
<evidence type="ECO:0000256" key="6">
    <source>
        <dbReference type="ARBA" id="ARBA00023125"/>
    </source>
</evidence>
<dbReference type="EMBL" id="JALJOR010000002">
    <property type="protein sequence ID" value="KAK9823927.1"/>
    <property type="molecule type" value="Genomic_DNA"/>
</dbReference>
<dbReference type="PANTHER" id="PTHR48466:SF1">
    <property type="entry name" value="SMR DOMAIN-CONTAINING PROTEIN"/>
    <property type="match status" value="1"/>
</dbReference>
<gene>
    <name evidence="10" type="ORF">WJX72_006408</name>
</gene>
<evidence type="ECO:0000259" key="9">
    <source>
        <dbReference type="PROSITE" id="PS50828"/>
    </source>
</evidence>
<dbReference type="SUPFAM" id="SSF48334">
    <property type="entry name" value="DNA repair protein MutS, domain III"/>
    <property type="match status" value="1"/>
</dbReference>
<keyword evidence="3" id="KW-0378">Hydrolase</keyword>
<dbReference type="Proteomes" id="UP001489004">
    <property type="component" value="Unassembled WGS sequence"/>
</dbReference>
<evidence type="ECO:0000256" key="1">
    <source>
        <dbReference type="ARBA" id="ARBA00022730"/>
    </source>
</evidence>
<dbReference type="PIRSF" id="PIRSF005814">
    <property type="entry name" value="MutS_YshD"/>
    <property type="match status" value="1"/>
</dbReference>
<evidence type="ECO:0000256" key="3">
    <source>
        <dbReference type="ARBA" id="ARBA00022801"/>
    </source>
</evidence>
<dbReference type="InterPro" id="IPR000432">
    <property type="entry name" value="DNA_mismatch_repair_MutS_C"/>
</dbReference>
<organism evidence="10 11">
    <name type="scientific">[Myrmecia] bisecta</name>
    <dbReference type="NCBI Taxonomy" id="41462"/>
    <lineage>
        <taxon>Eukaryota</taxon>
        <taxon>Viridiplantae</taxon>
        <taxon>Chlorophyta</taxon>
        <taxon>core chlorophytes</taxon>
        <taxon>Trebouxiophyceae</taxon>
        <taxon>Trebouxiales</taxon>
        <taxon>Trebouxiaceae</taxon>
        <taxon>Myrmecia</taxon>
    </lineage>
</organism>
<keyword evidence="1" id="KW-0699">rRNA-binding</keyword>
<dbReference type="InterPro" id="IPR045076">
    <property type="entry name" value="MutS"/>
</dbReference>
<dbReference type="GO" id="GO:0006298">
    <property type="term" value="P:mismatch repair"/>
    <property type="evidence" value="ECO:0007669"/>
    <property type="project" value="InterPro"/>
</dbReference>
<dbReference type="GO" id="GO:0045910">
    <property type="term" value="P:negative regulation of DNA recombination"/>
    <property type="evidence" value="ECO:0007669"/>
    <property type="project" value="InterPro"/>
</dbReference>